<dbReference type="InterPro" id="IPR006047">
    <property type="entry name" value="GH13_cat_dom"/>
</dbReference>
<dbReference type="Pfam" id="PF00128">
    <property type="entry name" value="Alpha-amylase"/>
    <property type="match status" value="1"/>
</dbReference>
<dbReference type="InterPro" id="IPR026444">
    <property type="entry name" value="Secre_tail"/>
</dbReference>
<name>A0A381R1Q9_9ZZZZ</name>
<organism evidence="3">
    <name type="scientific">marine metagenome</name>
    <dbReference type="NCBI Taxonomy" id="408172"/>
    <lineage>
        <taxon>unclassified sequences</taxon>
        <taxon>metagenomes</taxon>
        <taxon>ecological metagenomes</taxon>
    </lineage>
</organism>
<evidence type="ECO:0000259" key="2">
    <source>
        <dbReference type="SMART" id="SM00642"/>
    </source>
</evidence>
<dbReference type="Pfam" id="PF18962">
    <property type="entry name" value="Por_Secre_tail"/>
    <property type="match status" value="1"/>
</dbReference>
<reference evidence="3" key="1">
    <citation type="submission" date="2018-05" db="EMBL/GenBank/DDBJ databases">
        <authorList>
            <person name="Lanie J.A."/>
            <person name="Ng W.-L."/>
            <person name="Kazmierczak K.M."/>
            <person name="Andrzejewski T.M."/>
            <person name="Davidsen T.M."/>
            <person name="Wayne K.J."/>
            <person name="Tettelin H."/>
            <person name="Glass J.I."/>
            <person name="Rusch D."/>
            <person name="Podicherti R."/>
            <person name="Tsui H.-C.T."/>
            <person name="Winkler M.E."/>
        </authorList>
    </citation>
    <scope>NUCLEOTIDE SEQUENCE</scope>
</reference>
<dbReference type="SUPFAM" id="SSF81296">
    <property type="entry name" value="E set domains"/>
    <property type="match status" value="1"/>
</dbReference>
<dbReference type="GO" id="GO:0005975">
    <property type="term" value="P:carbohydrate metabolic process"/>
    <property type="evidence" value="ECO:0007669"/>
    <property type="project" value="InterPro"/>
</dbReference>
<dbReference type="NCBIfam" id="TIGR04183">
    <property type="entry name" value="Por_Secre_tail"/>
    <property type="match status" value="1"/>
</dbReference>
<dbReference type="InterPro" id="IPR013783">
    <property type="entry name" value="Ig-like_fold"/>
</dbReference>
<dbReference type="InterPro" id="IPR017853">
    <property type="entry name" value="GH"/>
</dbReference>
<proteinExistence type="inferred from homology"/>
<dbReference type="Gene3D" id="2.60.40.10">
    <property type="entry name" value="Immunoglobulins"/>
    <property type="match status" value="2"/>
</dbReference>
<gene>
    <name evidence="3" type="ORF">METZ01_LOCUS37643</name>
</gene>
<feature type="domain" description="Glycosyl hydrolase family 13 catalytic" evidence="2">
    <location>
        <begin position="356"/>
        <end position="715"/>
    </location>
</feature>
<dbReference type="SMART" id="SM00642">
    <property type="entry name" value="Aamy"/>
    <property type="match status" value="1"/>
</dbReference>
<protein>
    <recommendedName>
        <fullName evidence="2">Glycosyl hydrolase family 13 catalytic domain-containing protein</fullName>
    </recommendedName>
</protein>
<dbReference type="SUPFAM" id="SSF51445">
    <property type="entry name" value="(Trans)glycosidases"/>
    <property type="match status" value="1"/>
</dbReference>
<evidence type="ECO:0000313" key="3">
    <source>
        <dbReference type="EMBL" id="SUZ84789.1"/>
    </source>
</evidence>
<sequence>MDQSLLKSKIFMKIRALTILITAVLSLLNAQTQLSVTFRYVDTPEDNFVRVFVPGEMNNWGPNSSGFISPSASSLMQPNESVDSYIKNYSLNIGQQYLYKIHFHYNSSGSNYAWIPDPLNPLTTNDEWQNSILNVTDPLFFQSVRHMDSEGMVDGVSVGMFTNGNIDQVICVIGSDTIDTQNALSDDGIFYVSLDPPRSLYESYLIEATIDGNTHTAYSQSAIDIESEPLPNEVGLGPNWINDQMILAVHAPSQPVVQVIISSAGAVGSTSDALVMKKATDLDDLWWLELDLADGQYDYEYLLLDGTRLPDPFSRRLENNRTRIEIGPGGVSTADNYQWQSADYVRPDLDTLIIYELQIDDFAAMGNGQGRFEHIIDRLDYIKSIGVNAIELLPVTDFPGTHSWGYDPNLISAVESNYGTPEDFKILVDQSHQRGIAVIMDIVWNHIRSSSPVWQIQPNYDLNPYIKLYNELNPNETEGSWGMLDWDHFNARTVEYINQVNKIWLEEYKVDGFRYDATRMIGWNLSQPEYGIPAWTSAIAETDPSAYQIAEHLPVDPWLVNNTSLTSSWHDSFHDRLLEHIHGSNPSTLTLMNQVVRLYEYSNSGSYYQHPIQAVKYMVSHDEQSFIQEMVTFSNYSLDQARDKDKFYATILFTSQGIPMIFQGQEFGLQTGWNDDNGNGDYEEKLQYRPIDWSYLGTESAQSHLDHYSALIHLRKKNPALYKGTFYDLWRFDPERVIVYGYKDESDGNNNDQVVVIANFSNFTRTVYNVPFLSAGTWYNIMDDNSALVTDDGNYGVYTIPANMAHVYTNNIYSLSIEPEEKNIISQKFLISTVYPNPFNPAINLHFELYDNDVMEISVYDIQGKKVRSLYSGRMDRGTHSIIWNGKEDAGKSVPSGLYFISFKTGSHTETRKISLVR</sequence>
<accession>A0A381R1Q9</accession>
<evidence type="ECO:0000256" key="1">
    <source>
        <dbReference type="ARBA" id="ARBA00008061"/>
    </source>
</evidence>
<dbReference type="PANTHER" id="PTHR43002">
    <property type="entry name" value="GLYCOGEN DEBRANCHING ENZYME"/>
    <property type="match status" value="1"/>
</dbReference>
<dbReference type="Gene3D" id="3.20.20.80">
    <property type="entry name" value="Glycosidases"/>
    <property type="match status" value="1"/>
</dbReference>
<comment type="similarity">
    <text evidence="1">Belongs to the glycosyl hydrolase 13 family.</text>
</comment>
<dbReference type="AlphaFoldDB" id="A0A381R1Q9"/>
<dbReference type="InterPro" id="IPR014756">
    <property type="entry name" value="Ig_E-set"/>
</dbReference>
<dbReference type="EMBL" id="UINC01001606">
    <property type="protein sequence ID" value="SUZ84789.1"/>
    <property type="molecule type" value="Genomic_DNA"/>
</dbReference>
<dbReference type="Gene3D" id="2.60.40.4070">
    <property type="match status" value="1"/>
</dbReference>